<protein>
    <submittedName>
        <fullName evidence="1">Uncharacterized protein</fullName>
    </submittedName>
</protein>
<gene>
    <name evidence="1" type="ORF">PPRIM_AZ9-3.1.T0540168</name>
</gene>
<sequence>MNIQLKDILTAYEAEHYIESLQIFEITELGCKKWFTQDEILQKLNFQAHINAITRSDEFIMEAFCTFDKIKPQIYDLIMTEMWKQYVFPYLKSHFTELTSIRSYRILQHEAIV</sequence>
<proteinExistence type="predicted"/>
<dbReference type="PANTHER" id="PTHR13244:SF7">
    <property type="entry name" value="ZINC FINGER MYND DOMAIN-CONTAINING PROTEIN 10"/>
    <property type="match status" value="1"/>
</dbReference>
<dbReference type="GO" id="GO:0005737">
    <property type="term" value="C:cytoplasm"/>
    <property type="evidence" value="ECO:0007669"/>
    <property type="project" value="TreeGrafter"/>
</dbReference>
<evidence type="ECO:0000313" key="2">
    <source>
        <dbReference type="Proteomes" id="UP000688137"/>
    </source>
</evidence>
<name>A0A8S1MCF4_PARPR</name>
<keyword evidence="2" id="KW-1185">Reference proteome</keyword>
<organism evidence="1 2">
    <name type="scientific">Paramecium primaurelia</name>
    <dbReference type="NCBI Taxonomy" id="5886"/>
    <lineage>
        <taxon>Eukaryota</taxon>
        <taxon>Sar</taxon>
        <taxon>Alveolata</taxon>
        <taxon>Ciliophora</taxon>
        <taxon>Intramacronucleata</taxon>
        <taxon>Oligohymenophorea</taxon>
        <taxon>Peniculida</taxon>
        <taxon>Parameciidae</taxon>
        <taxon>Paramecium</taxon>
    </lineage>
</organism>
<dbReference type="EMBL" id="CAJJDM010000054">
    <property type="protein sequence ID" value="CAD8075365.1"/>
    <property type="molecule type" value="Genomic_DNA"/>
</dbReference>
<comment type="caution">
    <text evidence="1">The sequence shown here is derived from an EMBL/GenBank/DDBJ whole genome shotgun (WGS) entry which is preliminary data.</text>
</comment>
<dbReference type="AlphaFoldDB" id="A0A8S1MCF4"/>
<dbReference type="Proteomes" id="UP000688137">
    <property type="component" value="Unassembled WGS sequence"/>
</dbReference>
<dbReference type="PANTHER" id="PTHR13244">
    <property type="entry name" value="ZINC FINGER MYND DOMAIN CONTAINING PROTEIN 10"/>
    <property type="match status" value="1"/>
</dbReference>
<evidence type="ECO:0000313" key="1">
    <source>
        <dbReference type="EMBL" id="CAD8075365.1"/>
    </source>
</evidence>
<dbReference type="InterPro" id="IPR052298">
    <property type="entry name" value="ZMYND10"/>
</dbReference>
<dbReference type="OMA" id="YEAEHYL"/>
<reference evidence="1" key="1">
    <citation type="submission" date="2021-01" db="EMBL/GenBank/DDBJ databases">
        <authorList>
            <consortium name="Genoscope - CEA"/>
            <person name="William W."/>
        </authorList>
    </citation>
    <scope>NUCLEOTIDE SEQUENCE</scope>
</reference>
<accession>A0A8S1MCF4</accession>